<name>A0A101MNC0_PENFR</name>
<sequence length="184" mass="20798">MLIRGAVQRRAGFAGPVISVAWVHTAYGVGSPDAEYPTNMAGRTGEDTLRVCFSQFVIRQQLPSHSRTSLNQYIEDSINLYNFGRQAKALGQPFIFGPPLAIFGAFFSRPGRFVFFALPYHILFNTMSVPEAPRPIQDYEVYNESTDMEKKAYPVEPTEDPFGNEESGEVKYRIMPWWSASWNA</sequence>
<evidence type="ECO:0000313" key="2">
    <source>
        <dbReference type="Proteomes" id="UP000055045"/>
    </source>
</evidence>
<evidence type="ECO:0000313" key="1">
    <source>
        <dbReference type="EMBL" id="KUM63716.1"/>
    </source>
</evidence>
<dbReference type="EMBL" id="LLXE01000066">
    <property type="protein sequence ID" value="KUM63716.1"/>
    <property type="molecule type" value="Genomic_DNA"/>
</dbReference>
<proteinExistence type="predicted"/>
<accession>A0A101MNC0</accession>
<dbReference type="STRING" id="48697.A0A101MNC0"/>
<dbReference type="AlphaFoldDB" id="A0A101MNC0"/>
<protein>
    <submittedName>
        <fullName evidence="1">Uncharacterized protein</fullName>
    </submittedName>
</protein>
<gene>
    <name evidence="1" type="ORF">ACN42_g3391</name>
</gene>
<organism evidence="1 2">
    <name type="scientific">Penicillium freii</name>
    <dbReference type="NCBI Taxonomy" id="48697"/>
    <lineage>
        <taxon>Eukaryota</taxon>
        <taxon>Fungi</taxon>
        <taxon>Dikarya</taxon>
        <taxon>Ascomycota</taxon>
        <taxon>Pezizomycotina</taxon>
        <taxon>Eurotiomycetes</taxon>
        <taxon>Eurotiomycetidae</taxon>
        <taxon>Eurotiales</taxon>
        <taxon>Aspergillaceae</taxon>
        <taxon>Penicillium</taxon>
    </lineage>
</organism>
<keyword evidence="2" id="KW-1185">Reference proteome</keyword>
<dbReference type="Proteomes" id="UP000055045">
    <property type="component" value="Unassembled WGS sequence"/>
</dbReference>
<comment type="caution">
    <text evidence="1">The sequence shown here is derived from an EMBL/GenBank/DDBJ whole genome shotgun (WGS) entry which is preliminary data.</text>
</comment>
<reference evidence="1 2" key="1">
    <citation type="submission" date="2015-10" db="EMBL/GenBank/DDBJ databases">
        <title>Genome sequencing of Penicillium freii.</title>
        <authorList>
            <person name="Nguyen H.D."/>
            <person name="Visagie C.M."/>
            <person name="Seifert K.A."/>
        </authorList>
    </citation>
    <scope>NUCLEOTIDE SEQUENCE [LARGE SCALE GENOMIC DNA]</scope>
    <source>
        <strain evidence="1 2">DAOM 242723</strain>
    </source>
</reference>